<evidence type="ECO:0000259" key="3">
    <source>
        <dbReference type="Pfam" id="PF01887"/>
    </source>
</evidence>
<dbReference type="PANTHER" id="PTHR35092:SF1">
    <property type="entry name" value="CHLORINASE MJ1651"/>
    <property type="match status" value="1"/>
</dbReference>
<dbReference type="InterPro" id="IPR023228">
    <property type="entry name" value="SAM_OH_AdoTrfase_N_sf"/>
</dbReference>
<comment type="similarity">
    <text evidence="2">Belongs to the SAM hydrolase / SAM-dependent halogenase family.</text>
</comment>
<feature type="domain" description="S-adenosyl-l-methionine hydroxide adenosyltransferase N-terminal" evidence="3">
    <location>
        <begin position="6"/>
        <end position="152"/>
    </location>
</feature>
<keyword evidence="1" id="KW-0949">S-adenosyl-L-methionine</keyword>
<dbReference type="SUPFAM" id="SSF101852">
    <property type="entry name" value="Bacterial fluorinating enzyme, C-terminal domain"/>
    <property type="match status" value="1"/>
</dbReference>
<evidence type="ECO:0000256" key="1">
    <source>
        <dbReference type="ARBA" id="ARBA00022691"/>
    </source>
</evidence>
<name>A0A841RLD5_9BACI</name>
<dbReference type="RefSeq" id="WP_184246589.1">
    <property type="nucleotide sequence ID" value="NZ_BAAACU010000028.1"/>
</dbReference>
<accession>A0A841RLD5</accession>
<dbReference type="EMBL" id="JACHON010000004">
    <property type="protein sequence ID" value="MBB6512752.1"/>
    <property type="molecule type" value="Genomic_DNA"/>
</dbReference>
<evidence type="ECO:0000256" key="2">
    <source>
        <dbReference type="ARBA" id="ARBA00024035"/>
    </source>
</evidence>
<organism evidence="5 6">
    <name type="scientific">Gracilibacillus halotolerans</name>
    <dbReference type="NCBI Taxonomy" id="74386"/>
    <lineage>
        <taxon>Bacteria</taxon>
        <taxon>Bacillati</taxon>
        <taxon>Bacillota</taxon>
        <taxon>Bacilli</taxon>
        <taxon>Bacillales</taxon>
        <taxon>Bacillaceae</taxon>
        <taxon>Gracilibacillus</taxon>
    </lineage>
</organism>
<comment type="caution">
    <text evidence="5">The sequence shown here is derived from an EMBL/GenBank/DDBJ whole genome shotgun (WGS) entry which is preliminary data.</text>
</comment>
<dbReference type="Gene3D" id="2.40.30.90">
    <property type="entry name" value="Bacterial fluorinating enzyme like"/>
    <property type="match status" value="1"/>
</dbReference>
<sequence>MSKPLILQTDFGLADGAVSAMKGVAHSVSSEIPIYDNTHYIPPFDIWSASYRLWQTINYWPEETVFVSVVDPGVGSDRKSIVARTKDNRYIITPDNGTLTHIYYHQEIVEVREIDEELNRLPSSGASHTFHGRDIYAFTGARLAAGIIDMEGVGPALSVENVERLPFYHPKLDDNNEKITGTIDILDVQFGNLWTNIERELFEKLGITYGDEVEVEIFHDSRQVYKNTMRYGRSFASTKVGEPVIYVNSLDNMAIAINQGSFAKAYNIGIGTSWRVVLK</sequence>
<evidence type="ECO:0000259" key="4">
    <source>
        <dbReference type="Pfam" id="PF20257"/>
    </source>
</evidence>
<dbReference type="AlphaFoldDB" id="A0A841RLD5"/>
<dbReference type="InterPro" id="IPR046470">
    <property type="entry name" value="SAM_HAT_C"/>
</dbReference>
<dbReference type="InterPro" id="IPR046469">
    <property type="entry name" value="SAM_HAT_N"/>
</dbReference>
<evidence type="ECO:0008006" key="7">
    <source>
        <dbReference type="Google" id="ProtNLM"/>
    </source>
</evidence>
<protein>
    <recommendedName>
        <fullName evidence="7">DNA-directed RNA polymerase subunit delta</fullName>
    </recommendedName>
</protein>
<dbReference type="Pfam" id="PF01887">
    <property type="entry name" value="SAM_HAT_N"/>
    <property type="match status" value="1"/>
</dbReference>
<dbReference type="Pfam" id="PF20257">
    <property type="entry name" value="SAM_HAT_C"/>
    <property type="match status" value="1"/>
</dbReference>
<dbReference type="InterPro" id="IPR002747">
    <property type="entry name" value="SAM_OH_AdoTrfase"/>
</dbReference>
<keyword evidence="6" id="KW-1185">Reference proteome</keyword>
<gene>
    <name evidence="5" type="ORF">GGQ92_001538</name>
</gene>
<reference evidence="5 6" key="1">
    <citation type="submission" date="2020-08" db="EMBL/GenBank/DDBJ databases">
        <title>Genomic Encyclopedia of Type Strains, Phase IV (KMG-IV): sequencing the most valuable type-strain genomes for metagenomic binning, comparative biology and taxonomic classification.</title>
        <authorList>
            <person name="Goeker M."/>
        </authorList>
    </citation>
    <scope>NUCLEOTIDE SEQUENCE [LARGE SCALE GENOMIC DNA]</scope>
    <source>
        <strain evidence="5 6">DSM 11805</strain>
    </source>
</reference>
<dbReference type="PANTHER" id="PTHR35092">
    <property type="entry name" value="CHLORINASE MJ1651"/>
    <property type="match status" value="1"/>
</dbReference>
<evidence type="ECO:0000313" key="5">
    <source>
        <dbReference type="EMBL" id="MBB6512752.1"/>
    </source>
</evidence>
<proteinExistence type="inferred from homology"/>
<dbReference type="SUPFAM" id="SSF102522">
    <property type="entry name" value="Bacterial fluorinating enzyme, N-terminal domain"/>
    <property type="match status" value="1"/>
</dbReference>
<dbReference type="InterPro" id="IPR023227">
    <property type="entry name" value="SAM_OH_AdoTrfase_C_sf"/>
</dbReference>
<feature type="domain" description="S-adenosyl-l-methionine hydroxide adenosyltransferase C-terminal" evidence="4">
    <location>
        <begin position="181"/>
        <end position="275"/>
    </location>
</feature>
<dbReference type="Gene3D" id="3.40.50.10790">
    <property type="entry name" value="S-adenosyl-l-methionine hydroxide adenosyltransferase, N-terminal"/>
    <property type="match status" value="1"/>
</dbReference>
<dbReference type="Proteomes" id="UP000572212">
    <property type="component" value="Unassembled WGS sequence"/>
</dbReference>
<dbReference type="PIRSF" id="PIRSF006779">
    <property type="entry name" value="UCP006779"/>
    <property type="match status" value="1"/>
</dbReference>
<evidence type="ECO:0000313" key="6">
    <source>
        <dbReference type="Proteomes" id="UP000572212"/>
    </source>
</evidence>